<dbReference type="EMBL" id="JBHRYE010000045">
    <property type="protein sequence ID" value="MFC3673441.1"/>
    <property type="molecule type" value="Genomic_DNA"/>
</dbReference>
<proteinExistence type="predicted"/>
<dbReference type="Pfam" id="PF11185">
    <property type="entry name" value="DUF2971"/>
    <property type="match status" value="1"/>
</dbReference>
<gene>
    <name evidence="1" type="ORF">ACFOOT_18620</name>
</gene>
<organism evidence="1 2">
    <name type="scientific">Novosphingobium pokkalii</name>
    <dbReference type="NCBI Taxonomy" id="1770194"/>
    <lineage>
        <taxon>Bacteria</taxon>
        <taxon>Pseudomonadati</taxon>
        <taxon>Pseudomonadota</taxon>
        <taxon>Alphaproteobacteria</taxon>
        <taxon>Sphingomonadales</taxon>
        <taxon>Sphingomonadaceae</taxon>
        <taxon>Novosphingobium</taxon>
    </lineage>
</organism>
<reference evidence="2" key="1">
    <citation type="journal article" date="2019" name="Int. J. Syst. Evol. Microbiol.">
        <title>The Global Catalogue of Microorganisms (GCM) 10K type strain sequencing project: providing services to taxonomists for standard genome sequencing and annotation.</title>
        <authorList>
            <consortium name="The Broad Institute Genomics Platform"/>
            <consortium name="The Broad Institute Genome Sequencing Center for Infectious Disease"/>
            <person name="Wu L."/>
            <person name="Ma J."/>
        </authorList>
    </citation>
    <scope>NUCLEOTIDE SEQUENCE [LARGE SCALE GENOMIC DNA]</scope>
    <source>
        <strain evidence="2">KCTC 42224</strain>
    </source>
</reference>
<evidence type="ECO:0000313" key="1">
    <source>
        <dbReference type="EMBL" id="MFC3673441.1"/>
    </source>
</evidence>
<comment type="caution">
    <text evidence="1">The sequence shown here is derived from an EMBL/GenBank/DDBJ whole genome shotgun (WGS) entry which is preliminary data.</text>
</comment>
<protein>
    <submittedName>
        <fullName evidence="1">DUF2971 domain-containing protein</fullName>
    </submittedName>
</protein>
<name>A0ABV7V9X5_9SPHN</name>
<sequence>MLLYHFVPSRWGLQNIERRRVKLATLDALNDPFEMLAATSSSPAHRAAFRRAKAERAAAVGLLCFSRSWSNPVQWSHYADRHKGLCLGFEVDDAQCRPVRYRKKRVTFDPNCLDDPAAAKALIESLMTVKFEHWAYEDEVRVWEDLAACDREGDNYFKCFSSAMRLKEVILGAECDTGRQAIIAKLDDLALTVRLRDARLAFKRFAITEQLDSRRWR</sequence>
<evidence type="ECO:0000313" key="2">
    <source>
        <dbReference type="Proteomes" id="UP001595683"/>
    </source>
</evidence>
<keyword evidence="2" id="KW-1185">Reference proteome</keyword>
<dbReference type="RefSeq" id="WP_191326261.1">
    <property type="nucleotide sequence ID" value="NZ_BMZP01000036.1"/>
</dbReference>
<accession>A0ABV7V9X5</accession>
<dbReference type="InterPro" id="IPR021352">
    <property type="entry name" value="DUF2971"/>
</dbReference>
<dbReference type="Proteomes" id="UP001595683">
    <property type="component" value="Unassembled WGS sequence"/>
</dbReference>